<dbReference type="GO" id="GO:0006511">
    <property type="term" value="P:ubiquitin-dependent protein catabolic process"/>
    <property type="evidence" value="ECO:0007669"/>
    <property type="project" value="TreeGrafter"/>
</dbReference>
<dbReference type="Pfam" id="PF00632">
    <property type="entry name" value="HECT"/>
    <property type="match status" value="1"/>
</dbReference>
<dbReference type="Gramene" id="PUZ52124">
    <property type="protein sequence ID" value="PUZ52124"/>
    <property type="gene ID" value="GQ55_6G245400"/>
</dbReference>
<dbReference type="GO" id="GO:0005737">
    <property type="term" value="C:cytoplasm"/>
    <property type="evidence" value="ECO:0007669"/>
    <property type="project" value="TreeGrafter"/>
</dbReference>
<comment type="pathway">
    <text evidence="2">Protein modification; protein ubiquitination.</text>
</comment>
<keyword evidence="10" id="KW-1185">Reference proteome</keyword>
<evidence type="ECO:0000259" key="7">
    <source>
        <dbReference type="PROSITE" id="PS50053"/>
    </source>
</evidence>
<dbReference type="InterPro" id="IPR000569">
    <property type="entry name" value="HECT_dom"/>
</dbReference>
<dbReference type="InterPro" id="IPR029071">
    <property type="entry name" value="Ubiquitin-like_domsf"/>
</dbReference>
<dbReference type="InterPro" id="IPR050409">
    <property type="entry name" value="E3_ubiq-protein_ligase"/>
</dbReference>
<name>A0A2T7D982_9POAL</name>
<sequence length="817" mass="91350">MAPPAAAASERDSSSGTVQLLLRNIDSTTTVIRVRREDTLESVLIGCLGKGAARGGELRVSYAGRDLPRGSTVGELGVPRDATIHVSSRLRSTPYADAWSVASEIAASARFPVARSGQPAVVAPPLNLDNLVGSFLDLAHAANRKEAPISRGAAVAAHLDIFLRSGAPVVLVQQYLYADEPPRHAEAERAIRRFVSPHRTVRGWTAPVLLEFCRSIAAACGRQVDGNPLYTDLRGTLAAVLSDPDWTQARWLDLPQERVAEQVGRFAGEVARAVTEEIARAYCRSTAGPWNLAAVEFKIFWSVLRKLDADAPLLQCRTAMFETLASLLRSVDECMARFDKSLPRPPWGEHAASPSAPPNWTTSLRTVWAVLAELDAWSQLHQDAFWVLRRALRATLAEHPAAVTALVLSAGREMRRNSSSWIARHRDLLPFEARRHLAMTMLPELVAGVHAPPPYEMLIDRSRLLPDSFGYIAHATPQELGAGLSVAFKHEQATGPGVLREWFCLVFQALFNRHLVLFSACPHDRRRFFINPTSAVDPLHLEYFEFAGRMIALALMHKIHVGVFFDRTLFLRLTGRSITLDDIVDADPSLHKSCKQILEMDQSLVDSNVLGLTFVREVEVLGSRTIRELIPSGKDIVVTSQNRDNYISLLIQDRFINSTRRQLSYFIIGFSSFFDRGELGAKFFESLDATDFDRMLGGGCNDTIDVKEWRAYTDYRGYKEKDRQIKWFWEAVENMTVEQQRRLLFFWTSVKYLPSDGFSGLGCRLFIYRASSSRDHLPTSQTCFYHLNLPAYTSSSMMQSRLRMIVQEHMSSGFGVS</sequence>
<dbReference type="EC" id="2.3.2.26" evidence="3"/>
<evidence type="ECO:0000259" key="8">
    <source>
        <dbReference type="PROSITE" id="PS50237"/>
    </source>
</evidence>
<dbReference type="SUPFAM" id="SSF54236">
    <property type="entry name" value="Ubiquitin-like"/>
    <property type="match status" value="1"/>
</dbReference>
<keyword evidence="4" id="KW-0808">Transferase</keyword>
<evidence type="ECO:0000256" key="3">
    <source>
        <dbReference type="ARBA" id="ARBA00012485"/>
    </source>
</evidence>
<dbReference type="Gene3D" id="3.30.2410.10">
    <property type="entry name" value="Hect, E3 ligase catalytic domain"/>
    <property type="match status" value="1"/>
</dbReference>
<dbReference type="GO" id="GO:0000209">
    <property type="term" value="P:protein polyubiquitination"/>
    <property type="evidence" value="ECO:0007669"/>
    <property type="project" value="TreeGrafter"/>
</dbReference>
<keyword evidence="5 6" id="KW-0833">Ubl conjugation pathway</keyword>
<dbReference type="InterPro" id="IPR000626">
    <property type="entry name" value="Ubiquitin-like_dom"/>
</dbReference>
<dbReference type="PROSITE" id="PS50053">
    <property type="entry name" value="UBIQUITIN_2"/>
    <property type="match status" value="1"/>
</dbReference>
<accession>A0A2T7D982</accession>
<evidence type="ECO:0000313" key="10">
    <source>
        <dbReference type="Proteomes" id="UP000244336"/>
    </source>
</evidence>
<dbReference type="PANTHER" id="PTHR11254:SF424">
    <property type="entry name" value="E3 UBIQUITIN-PROTEIN LIGASE UPL5"/>
    <property type="match status" value="1"/>
</dbReference>
<dbReference type="Gene3D" id="3.90.1750.10">
    <property type="entry name" value="Hect, E3 ligase catalytic domains"/>
    <property type="match status" value="1"/>
</dbReference>
<reference evidence="9 10" key="1">
    <citation type="submission" date="2018-04" db="EMBL/GenBank/DDBJ databases">
        <title>WGS assembly of Panicum hallii var. hallii HAL2.</title>
        <authorList>
            <person name="Lovell J."/>
            <person name="Jenkins J."/>
            <person name="Lowry D."/>
            <person name="Mamidi S."/>
            <person name="Sreedasyam A."/>
            <person name="Weng X."/>
            <person name="Barry K."/>
            <person name="Bonette J."/>
            <person name="Campitelli B."/>
            <person name="Daum C."/>
            <person name="Gordon S."/>
            <person name="Gould B."/>
            <person name="Lipzen A."/>
            <person name="MacQueen A."/>
            <person name="Palacio-Mejia J."/>
            <person name="Plott C."/>
            <person name="Shakirov E."/>
            <person name="Shu S."/>
            <person name="Yoshinaga Y."/>
            <person name="Zane M."/>
            <person name="Rokhsar D."/>
            <person name="Grimwood J."/>
            <person name="Schmutz J."/>
            <person name="Juenger T."/>
        </authorList>
    </citation>
    <scope>NUCLEOTIDE SEQUENCE [LARGE SCALE GENOMIC DNA]</scope>
    <source>
        <strain evidence="10">cv. HAL2</strain>
    </source>
</reference>
<evidence type="ECO:0000256" key="4">
    <source>
        <dbReference type="ARBA" id="ARBA00022679"/>
    </source>
</evidence>
<dbReference type="OrthoDB" id="587448at2759"/>
<evidence type="ECO:0000313" key="9">
    <source>
        <dbReference type="EMBL" id="PUZ52124.1"/>
    </source>
</evidence>
<dbReference type="InterPro" id="IPR035983">
    <property type="entry name" value="Hect_E3_ubiquitin_ligase"/>
</dbReference>
<proteinExistence type="predicted"/>
<dbReference type="Gene3D" id="3.30.2160.10">
    <property type="entry name" value="Hect, E3 ligase catalytic domain"/>
    <property type="match status" value="1"/>
</dbReference>
<protein>
    <recommendedName>
        <fullName evidence="3">HECT-type E3 ubiquitin transferase</fullName>
        <ecNumber evidence="3">2.3.2.26</ecNumber>
    </recommendedName>
</protein>
<dbReference type="STRING" id="1504633.A0A2T7D982"/>
<gene>
    <name evidence="9" type="ORF">GQ55_6G245400</name>
</gene>
<evidence type="ECO:0000256" key="2">
    <source>
        <dbReference type="ARBA" id="ARBA00004906"/>
    </source>
</evidence>
<feature type="domain" description="Ubiquitin-like" evidence="7">
    <location>
        <begin position="18"/>
        <end position="93"/>
    </location>
</feature>
<feature type="domain" description="HECT" evidence="8">
    <location>
        <begin position="476"/>
        <end position="817"/>
    </location>
</feature>
<dbReference type="EMBL" id="CM009754">
    <property type="protein sequence ID" value="PUZ52124.1"/>
    <property type="molecule type" value="Genomic_DNA"/>
</dbReference>
<evidence type="ECO:0000256" key="1">
    <source>
        <dbReference type="ARBA" id="ARBA00000885"/>
    </source>
</evidence>
<feature type="active site" description="Glycyl thioester intermediate" evidence="6">
    <location>
        <position position="783"/>
    </location>
</feature>
<dbReference type="PROSITE" id="PS50237">
    <property type="entry name" value="HECT"/>
    <property type="match status" value="1"/>
</dbReference>
<dbReference type="Proteomes" id="UP000244336">
    <property type="component" value="Chromosome 6"/>
</dbReference>
<organism evidence="9 10">
    <name type="scientific">Panicum hallii var. hallii</name>
    <dbReference type="NCBI Taxonomy" id="1504633"/>
    <lineage>
        <taxon>Eukaryota</taxon>
        <taxon>Viridiplantae</taxon>
        <taxon>Streptophyta</taxon>
        <taxon>Embryophyta</taxon>
        <taxon>Tracheophyta</taxon>
        <taxon>Spermatophyta</taxon>
        <taxon>Magnoliopsida</taxon>
        <taxon>Liliopsida</taxon>
        <taxon>Poales</taxon>
        <taxon>Poaceae</taxon>
        <taxon>PACMAD clade</taxon>
        <taxon>Panicoideae</taxon>
        <taxon>Panicodae</taxon>
        <taxon>Paniceae</taxon>
        <taxon>Panicinae</taxon>
        <taxon>Panicum</taxon>
        <taxon>Panicum sect. Panicum</taxon>
    </lineage>
</organism>
<dbReference type="GO" id="GO:0061630">
    <property type="term" value="F:ubiquitin protein ligase activity"/>
    <property type="evidence" value="ECO:0007669"/>
    <property type="project" value="UniProtKB-EC"/>
</dbReference>
<comment type="catalytic activity">
    <reaction evidence="1">
        <text>S-ubiquitinyl-[E2 ubiquitin-conjugating enzyme]-L-cysteine + [acceptor protein]-L-lysine = [E2 ubiquitin-conjugating enzyme]-L-cysteine + N(6)-ubiquitinyl-[acceptor protein]-L-lysine.</text>
        <dbReference type="EC" id="2.3.2.26"/>
    </reaction>
</comment>
<dbReference type="SMART" id="SM00119">
    <property type="entry name" value="HECTc"/>
    <property type="match status" value="1"/>
</dbReference>
<dbReference type="SUPFAM" id="SSF56204">
    <property type="entry name" value="Hect, E3 ligase catalytic domain"/>
    <property type="match status" value="1"/>
</dbReference>
<evidence type="ECO:0000256" key="6">
    <source>
        <dbReference type="PROSITE-ProRule" id="PRU00104"/>
    </source>
</evidence>
<dbReference type="AlphaFoldDB" id="A0A2T7D982"/>
<dbReference type="PANTHER" id="PTHR11254">
    <property type="entry name" value="HECT DOMAIN UBIQUITIN-PROTEIN LIGASE"/>
    <property type="match status" value="1"/>
</dbReference>
<dbReference type="CDD" id="cd00078">
    <property type="entry name" value="HECTc"/>
    <property type="match status" value="1"/>
</dbReference>
<evidence type="ECO:0000256" key="5">
    <source>
        <dbReference type="ARBA" id="ARBA00022786"/>
    </source>
</evidence>